<gene>
    <name evidence="1" type="ORF">PGLA2088_LOCUS48610</name>
</gene>
<dbReference type="EMBL" id="CAJNNW010036729">
    <property type="protein sequence ID" value="CAE8737100.1"/>
    <property type="molecule type" value="Genomic_DNA"/>
</dbReference>
<organism evidence="1 2">
    <name type="scientific">Polarella glacialis</name>
    <name type="common">Dinoflagellate</name>
    <dbReference type="NCBI Taxonomy" id="89957"/>
    <lineage>
        <taxon>Eukaryota</taxon>
        <taxon>Sar</taxon>
        <taxon>Alveolata</taxon>
        <taxon>Dinophyceae</taxon>
        <taxon>Suessiales</taxon>
        <taxon>Suessiaceae</taxon>
        <taxon>Polarella</taxon>
    </lineage>
</organism>
<evidence type="ECO:0000313" key="2">
    <source>
        <dbReference type="Proteomes" id="UP000626109"/>
    </source>
</evidence>
<reference evidence="1" key="1">
    <citation type="submission" date="2021-02" db="EMBL/GenBank/DDBJ databases">
        <authorList>
            <person name="Dougan E. K."/>
            <person name="Rhodes N."/>
            <person name="Thang M."/>
            <person name="Chan C."/>
        </authorList>
    </citation>
    <scope>NUCLEOTIDE SEQUENCE</scope>
</reference>
<evidence type="ECO:0008006" key="3">
    <source>
        <dbReference type="Google" id="ProtNLM"/>
    </source>
</evidence>
<dbReference type="Proteomes" id="UP000626109">
    <property type="component" value="Unassembled WGS sequence"/>
</dbReference>
<dbReference type="PANTHER" id="PTHR10788">
    <property type="entry name" value="TREHALOSE-6-PHOSPHATE SYNTHASE"/>
    <property type="match status" value="1"/>
</dbReference>
<name>A0A813LZZ0_POLGL</name>
<proteinExistence type="predicted"/>
<dbReference type="Gene3D" id="3.40.50.2000">
    <property type="entry name" value="Glycogen Phosphorylase B"/>
    <property type="match status" value="2"/>
</dbReference>
<evidence type="ECO:0000313" key="1">
    <source>
        <dbReference type="EMBL" id="CAE8737100.1"/>
    </source>
</evidence>
<dbReference type="Pfam" id="PF00982">
    <property type="entry name" value="Glyco_transf_20"/>
    <property type="match status" value="1"/>
</dbReference>
<accession>A0A813LZZ0</accession>
<sequence length="402" mass="45775">VLPMLQHFAQPGSTEQFALKVKFIGYPGVCVTDETDRRKLTEALAPYSCIPVFMEQDVVDQHKSFCEDFLWPVFHNMKIFDTATPEAGENYSESFDKAKWKNFMALNNAYAEVITSNGDANTLVWVHDYELILVPRYVFHRCPSWTVGLFLHCSFPSVEVLRCLPNREEILQSMLSARLVTFQIFDYLRHFMSCCSELLGSRHSFQKGGILQVEHDSRSVVVFADHFTLPYQHLVKKLSDDTVMQRVKSLRDKFPGKTIIGSYDRCDLFAGLALKLRTFHRFVAEYRQYRRSVVLVQYIRTYRRAGNGKALVDELEKMADETNKAFGVDGEPPLVTIVVEDAERDKILGVYSATDILLDTSINDGLNLGPFMFYAAHSQDKKGVAIVSEFSGCSTILTGTFK</sequence>
<comment type="caution">
    <text evidence="1">The sequence shown here is derived from an EMBL/GenBank/DDBJ whole genome shotgun (WGS) entry which is preliminary data.</text>
</comment>
<dbReference type="GO" id="GO:0005992">
    <property type="term" value="P:trehalose biosynthetic process"/>
    <property type="evidence" value="ECO:0007669"/>
    <property type="project" value="InterPro"/>
</dbReference>
<dbReference type="GO" id="GO:0005829">
    <property type="term" value="C:cytosol"/>
    <property type="evidence" value="ECO:0007669"/>
    <property type="project" value="TreeGrafter"/>
</dbReference>
<protein>
    <recommendedName>
        <fullName evidence="3">Alpha,alpha-trehalose-phosphate synthase (UDP-forming)</fullName>
    </recommendedName>
</protein>
<dbReference type="AlphaFoldDB" id="A0A813LZZ0"/>
<feature type="non-terminal residue" evidence="1">
    <location>
        <position position="402"/>
    </location>
</feature>
<feature type="non-terminal residue" evidence="1">
    <location>
        <position position="1"/>
    </location>
</feature>
<dbReference type="SUPFAM" id="SSF53756">
    <property type="entry name" value="UDP-Glycosyltransferase/glycogen phosphorylase"/>
    <property type="match status" value="1"/>
</dbReference>
<dbReference type="InterPro" id="IPR001830">
    <property type="entry name" value="Glyco_trans_20"/>
</dbReference>
<dbReference type="PANTHER" id="PTHR10788:SF94">
    <property type="entry name" value="ALPHA,ALPHA-TREHALOSE-PHOSPHATE SYNTHASE [UDP-FORMING] 5"/>
    <property type="match status" value="1"/>
</dbReference>
<dbReference type="GO" id="GO:0004805">
    <property type="term" value="F:trehalose-phosphatase activity"/>
    <property type="evidence" value="ECO:0007669"/>
    <property type="project" value="TreeGrafter"/>
</dbReference>